<dbReference type="Proteomes" id="UP000515180">
    <property type="component" value="Unplaced"/>
</dbReference>
<dbReference type="RefSeq" id="XP_033176064.1">
    <property type="nucleotide sequence ID" value="XM_033320173.1"/>
</dbReference>
<dbReference type="GeneID" id="105680588"/>
<gene>
    <name evidence="4" type="primary">LOC105680588</name>
</gene>
<organism evidence="3 4">
    <name type="scientific">Bombus impatiens</name>
    <name type="common">Bumblebee</name>
    <dbReference type="NCBI Taxonomy" id="132113"/>
    <lineage>
        <taxon>Eukaryota</taxon>
        <taxon>Metazoa</taxon>
        <taxon>Ecdysozoa</taxon>
        <taxon>Arthropoda</taxon>
        <taxon>Hexapoda</taxon>
        <taxon>Insecta</taxon>
        <taxon>Pterygota</taxon>
        <taxon>Neoptera</taxon>
        <taxon>Endopterygota</taxon>
        <taxon>Hymenoptera</taxon>
        <taxon>Apocrita</taxon>
        <taxon>Aculeata</taxon>
        <taxon>Apoidea</taxon>
        <taxon>Anthophila</taxon>
        <taxon>Apidae</taxon>
        <taxon>Bombus</taxon>
        <taxon>Pyrobombus</taxon>
    </lineage>
</organism>
<evidence type="ECO:0000313" key="4">
    <source>
        <dbReference type="RefSeq" id="XP_033176064.1"/>
    </source>
</evidence>
<evidence type="ECO:0000313" key="3">
    <source>
        <dbReference type="Proteomes" id="UP000515180"/>
    </source>
</evidence>
<keyword evidence="3" id="KW-1185">Reference proteome</keyword>
<reference evidence="4" key="1">
    <citation type="submission" date="2025-08" db="UniProtKB">
        <authorList>
            <consortium name="RefSeq"/>
        </authorList>
    </citation>
    <scope>IDENTIFICATION</scope>
</reference>
<name>A0A6P8LM73_BOMIM</name>
<feature type="region of interest" description="Disordered" evidence="1">
    <location>
        <begin position="127"/>
        <end position="159"/>
    </location>
</feature>
<feature type="compositionally biased region" description="Basic and acidic residues" evidence="1">
    <location>
        <begin position="139"/>
        <end position="150"/>
    </location>
</feature>
<dbReference type="OrthoDB" id="7614076at2759"/>
<evidence type="ECO:0000256" key="1">
    <source>
        <dbReference type="SAM" id="MobiDB-lite"/>
    </source>
</evidence>
<protein>
    <submittedName>
        <fullName evidence="4">Uncharacterized protein LOC105680588</fullName>
    </submittedName>
</protein>
<dbReference type="AlphaFoldDB" id="A0A6P8LM73"/>
<evidence type="ECO:0000256" key="2">
    <source>
        <dbReference type="SAM" id="SignalP"/>
    </source>
</evidence>
<proteinExistence type="predicted"/>
<feature type="chain" id="PRO_5028175051" evidence="2">
    <location>
        <begin position="25"/>
        <end position="270"/>
    </location>
</feature>
<keyword evidence="2" id="KW-0732">Signal</keyword>
<sequence length="270" mass="30783">MRIPSIFFFLFALHCICLFSSANCKEQLIRDENSGHLNPNPQNSLVHGRVITSRKEPVANNGAFDKLPTSRWKNFGQKSSDEITWKNQRVRSCLKNKNATSSDKLRLTIFPQADIGRLEENGQLFPRKLNRRSAQSAQTKKEKRDTRESGFPRQAFDLNGKLNPDPPAFSFFVLFSSWDGGKDQHSGKRQADAETFQEKEERRAKNHEARVGSQRAFNLSDLLPFKNGHLEMVGLPGQPIRKIFGFFFNAIKQKPKNGGENENQQLHIIG</sequence>
<feature type="signal peptide" evidence="2">
    <location>
        <begin position="1"/>
        <end position="24"/>
    </location>
</feature>
<accession>A0A6P8LM73</accession>